<dbReference type="Proteomes" id="UP001239111">
    <property type="component" value="Chromosome 1"/>
</dbReference>
<protein>
    <submittedName>
        <fullName evidence="1">Uncharacterized protein</fullName>
    </submittedName>
</protein>
<evidence type="ECO:0000313" key="1">
    <source>
        <dbReference type="EMBL" id="KAJ8688335.1"/>
    </source>
</evidence>
<reference evidence="1" key="1">
    <citation type="submission" date="2023-04" db="EMBL/GenBank/DDBJ databases">
        <title>A chromosome-level genome assembly of the parasitoid wasp Eretmocerus hayati.</title>
        <authorList>
            <person name="Zhong Y."/>
            <person name="Liu S."/>
            <person name="Liu Y."/>
        </authorList>
    </citation>
    <scope>NUCLEOTIDE SEQUENCE</scope>
    <source>
        <strain evidence="1">ZJU_SS_LIU_2023</strain>
    </source>
</reference>
<accession>A0ACC2Q2P2</accession>
<keyword evidence="2" id="KW-1185">Reference proteome</keyword>
<dbReference type="EMBL" id="CM056741">
    <property type="protein sequence ID" value="KAJ8688335.1"/>
    <property type="molecule type" value="Genomic_DNA"/>
</dbReference>
<evidence type="ECO:0000313" key="2">
    <source>
        <dbReference type="Proteomes" id="UP001239111"/>
    </source>
</evidence>
<proteinExistence type="predicted"/>
<sequence length="121" mass="13513">MTYRAIPMSLEPMNLQSYRKRSAPSGLQTQALQKEIREMPIPTIDSSIQPRSRRCSHSSMQKQQNLEKAETLTTTTAVPGKTDSHSKYAAEGPVNSSQARISTIQVLPMHRAVGAHDPQRR</sequence>
<gene>
    <name evidence="1" type="ORF">QAD02_024130</name>
</gene>
<name>A0ACC2Q2P2_9HYME</name>
<comment type="caution">
    <text evidence="1">The sequence shown here is derived from an EMBL/GenBank/DDBJ whole genome shotgun (WGS) entry which is preliminary data.</text>
</comment>
<organism evidence="1 2">
    <name type="scientific">Eretmocerus hayati</name>
    <dbReference type="NCBI Taxonomy" id="131215"/>
    <lineage>
        <taxon>Eukaryota</taxon>
        <taxon>Metazoa</taxon>
        <taxon>Ecdysozoa</taxon>
        <taxon>Arthropoda</taxon>
        <taxon>Hexapoda</taxon>
        <taxon>Insecta</taxon>
        <taxon>Pterygota</taxon>
        <taxon>Neoptera</taxon>
        <taxon>Endopterygota</taxon>
        <taxon>Hymenoptera</taxon>
        <taxon>Apocrita</taxon>
        <taxon>Proctotrupomorpha</taxon>
        <taxon>Chalcidoidea</taxon>
        <taxon>Aphelinidae</taxon>
        <taxon>Aphelininae</taxon>
        <taxon>Eretmocerus</taxon>
    </lineage>
</organism>